<evidence type="ECO:0000313" key="3">
    <source>
        <dbReference type="Proteomes" id="UP001223646"/>
    </source>
</evidence>
<evidence type="ECO:0000256" key="1">
    <source>
        <dbReference type="SAM" id="SignalP"/>
    </source>
</evidence>
<keyword evidence="1" id="KW-0732">Signal</keyword>
<feature type="chain" id="PRO_5043443607" description="Lipoprotein LpqE" evidence="1">
    <location>
        <begin position="25"/>
        <end position="228"/>
    </location>
</feature>
<gene>
    <name evidence="2" type="ORF">QP460_008755</name>
</gene>
<proteinExistence type="predicted"/>
<dbReference type="PROSITE" id="PS51257">
    <property type="entry name" value="PROKAR_LIPOPROTEIN"/>
    <property type="match status" value="1"/>
</dbReference>
<accession>A0AAW9SWI3</accession>
<reference evidence="2" key="2">
    <citation type="submission" date="2024-05" db="EMBL/GenBank/DDBJ databases">
        <authorList>
            <person name="Wolfe A."/>
        </authorList>
    </citation>
    <scope>NUCLEOTIDE SEQUENCE</scope>
    <source>
        <strain evidence="2">UMB1064</strain>
    </source>
</reference>
<feature type="signal peptide" evidence="1">
    <location>
        <begin position="1"/>
        <end position="24"/>
    </location>
</feature>
<dbReference type="RefSeq" id="WP_284826337.1">
    <property type="nucleotide sequence ID" value="NZ_JASOOY020000031.1"/>
</dbReference>
<comment type="caution">
    <text evidence="2">The sequence shown here is derived from an EMBL/GenBank/DDBJ whole genome shotgun (WGS) entry which is preliminary data.</text>
</comment>
<sequence>MAFKSVLRRSALITVSAASAVALAACGAGQISQTANQHPAVDGAMNGGEDAAGKGAENTNSALGFVNIRDAHILVDPEAGTAGLKFSASNQHRATESVYTLKSVTVEGIGEVELKKVAETPSFAKAAKGENSLPRECQIVAGPKSVIDPLAKTAKDNTGCIAYYTNELDPSTLVGDKSSAAGQNREATFEFTDPQGQTNTYDLDITVSADILEAGAPNRGADGMIESK</sequence>
<evidence type="ECO:0008006" key="4">
    <source>
        <dbReference type="Google" id="ProtNLM"/>
    </source>
</evidence>
<name>A0AAW9SWI3_CORAY</name>
<reference evidence="2" key="1">
    <citation type="submission" date="2023-05" db="EMBL/GenBank/DDBJ databases">
        <authorList>
            <person name="Du J."/>
        </authorList>
    </citation>
    <scope>NUCLEOTIDE SEQUENCE</scope>
    <source>
        <strain evidence="2">UMB1064</strain>
    </source>
</reference>
<dbReference type="EMBL" id="JASOOY020000031">
    <property type="protein sequence ID" value="MEO3717678.1"/>
    <property type="molecule type" value="Genomic_DNA"/>
</dbReference>
<protein>
    <recommendedName>
        <fullName evidence="4">Lipoprotein LpqE</fullName>
    </recommendedName>
</protein>
<dbReference type="Proteomes" id="UP001223646">
    <property type="component" value="Unassembled WGS sequence"/>
</dbReference>
<dbReference type="AlphaFoldDB" id="A0AAW9SWI3"/>
<evidence type="ECO:0000313" key="2">
    <source>
        <dbReference type="EMBL" id="MEO3717678.1"/>
    </source>
</evidence>
<organism evidence="2 3">
    <name type="scientific">Corynebacterium amycolatum</name>
    <dbReference type="NCBI Taxonomy" id="43765"/>
    <lineage>
        <taxon>Bacteria</taxon>
        <taxon>Bacillati</taxon>
        <taxon>Actinomycetota</taxon>
        <taxon>Actinomycetes</taxon>
        <taxon>Mycobacteriales</taxon>
        <taxon>Corynebacteriaceae</taxon>
        <taxon>Corynebacterium</taxon>
    </lineage>
</organism>